<feature type="transmembrane region" description="Helical" evidence="1">
    <location>
        <begin position="348"/>
        <end position="370"/>
    </location>
</feature>
<dbReference type="Proteomes" id="UP000261812">
    <property type="component" value="Chromosome"/>
</dbReference>
<evidence type="ECO:0000313" key="3">
    <source>
        <dbReference type="Proteomes" id="UP000261812"/>
    </source>
</evidence>
<keyword evidence="1" id="KW-0472">Membrane</keyword>
<reference evidence="3" key="1">
    <citation type="submission" date="2018-09" db="EMBL/GenBank/DDBJ databases">
        <title>Complete genome sequence of thermophilic cyanobacteria strain Thermosynechococcus elongatus PKUAC-SCTE542.</title>
        <authorList>
            <person name="Liang Y."/>
            <person name="Tang J."/>
            <person name="Daroch M."/>
        </authorList>
    </citation>
    <scope>NUCLEOTIDE SEQUENCE [LARGE SCALE GENOMIC DNA]</scope>
    <source>
        <strain evidence="3">E542</strain>
    </source>
</reference>
<accession>A0A7D6EWV0</accession>
<keyword evidence="1" id="KW-0812">Transmembrane</keyword>
<keyword evidence="1" id="KW-1133">Transmembrane helix</keyword>
<feature type="transmembrane region" description="Helical" evidence="1">
    <location>
        <begin position="6"/>
        <end position="24"/>
    </location>
</feature>
<feature type="transmembrane region" description="Helical" evidence="1">
    <location>
        <begin position="445"/>
        <end position="466"/>
    </location>
</feature>
<dbReference type="KEGG" id="tsq:D3A95_00510"/>
<gene>
    <name evidence="2" type="ORF">D3A95_00510</name>
</gene>
<dbReference type="PANTHER" id="PTHR36178:SF1">
    <property type="entry name" value="SODIUM_GLUTAMATE SYMPORTER"/>
    <property type="match status" value="1"/>
</dbReference>
<feature type="transmembrane region" description="Helical" evidence="1">
    <location>
        <begin position="319"/>
        <end position="342"/>
    </location>
</feature>
<name>A0A7D6EWV0_9CYAN</name>
<feature type="transmembrane region" description="Helical" evidence="1">
    <location>
        <begin position="287"/>
        <end position="307"/>
    </location>
</feature>
<dbReference type="AlphaFoldDB" id="A0A7D6EWV0"/>
<evidence type="ECO:0000256" key="1">
    <source>
        <dbReference type="SAM" id="Phobius"/>
    </source>
</evidence>
<dbReference type="GO" id="GO:0016020">
    <property type="term" value="C:membrane"/>
    <property type="evidence" value="ECO:0007669"/>
    <property type="project" value="InterPro"/>
</dbReference>
<evidence type="ECO:0000313" key="2">
    <source>
        <dbReference type="EMBL" id="QLL29628.1"/>
    </source>
</evidence>
<feature type="transmembrane region" description="Helical" evidence="1">
    <location>
        <begin position="244"/>
        <end position="267"/>
    </location>
</feature>
<feature type="transmembrane region" description="Helical" evidence="1">
    <location>
        <begin position="82"/>
        <end position="101"/>
    </location>
</feature>
<dbReference type="RefSeq" id="WP_181495459.1">
    <property type="nucleotide sequence ID" value="NZ_CP032152.1"/>
</dbReference>
<dbReference type="GO" id="GO:0015501">
    <property type="term" value="F:glutamate:sodium symporter activity"/>
    <property type="evidence" value="ECO:0007669"/>
    <property type="project" value="InterPro"/>
</dbReference>
<feature type="transmembrane region" description="Helical" evidence="1">
    <location>
        <begin position="121"/>
        <end position="141"/>
    </location>
</feature>
<feature type="transmembrane region" description="Helical" evidence="1">
    <location>
        <begin position="180"/>
        <end position="203"/>
    </location>
</feature>
<dbReference type="InterPro" id="IPR004445">
    <property type="entry name" value="GltS"/>
</dbReference>
<dbReference type="PANTHER" id="PTHR36178">
    <property type="entry name" value="SLR0625 PROTEIN"/>
    <property type="match status" value="1"/>
</dbReference>
<feature type="transmembrane region" description="Helical" evidence="1">
    <location>
        <begin position="420"/>
        <end position="439"/>
    </location>
</feature>
<organism evidence="2 3">
    <name type="scientific">Thermosynechococcus sichuanensis E542</name>
    <dbReference type="NCBI Taxonomy" id="2016101"/>
    <lineage>
        <taxon>Bacteria</taxon>
        <taxon>Bacillati</taxon>
        <taxon>Cyanobacteriota</taxon>
        <taxon>Cyanophyceae</taxon>
        <taxon>Acaryochloridales</taxon>
        <taxon>Thermosynechococcaceae</taxon>
        <taxon>Thermosynechococcus</taxon>
        <taxon>Thermosynechococcus sichuanensis</taxon>
    </lineage>
</organism>
<feature type="transmembrane region" description="Helical" evidence="1">
    <location>
        <begin position="36"/>
        <end position="62"/>
    </location>
</feature>
<protein>
    <submittedName>
        <fullName evidence="2">Sodium:glutamate symporter</fullName>
    </submittedName>
</protein>
<dbReference type="Pfam" id="PF03616">
    <property type="entry name" value="Glt_symporter"/>
    <property type="match status" value="1"/>
</dbReference>
<keyword evidence="3" id="KW-1185">Reference proteome</keyword>
<proteinExistence type="predicted"/>
<sequence length="476" mass="52082">MFRLITVFWAFIFIGVLLLLGRILRQRWALMRSLYMPSSVIAGVLGLILGPGVLGAIASQIAPDSGLVNGLFAEDIREVWKQSPSIFINIVFACLFLGEVIPSPREIWQKASPQVAFGQILAWGQYVVGLLLTLLVLTPVFGMDPIAGALIEITFEGGHGTAAGMADTFRELNFTAGADMALGLATVGLVSGVIFGVALIHWARRTGRLQVKPLLDSEVEENPDPHPHDDPETRQRRRQLLRGLLIDPLSLNFCFVGLAIIVGWVILEALRRLEAITWGQTGLKLMAYVPLFPLALIGGIIVQLILTRWHKQYLISRPLINHIGGVALDVTIITALATLSLAAIGENLIPFILLSVGGIAWNLFVMLYLAPRILPMFWFERGIGDMGQSMGVTSTGLLLIRMVDPHNQSGALESFAYKQILFEPIVGGGLFTAAAPILIRNFGVVPVLGFSGGLLLLWLWFGLWNYGQIRRSLVQN</sequence>
<dbReference type="GO" id="GO:0015813">
    <property type="term" value="P:L-glutamate transmembrane transport"/>
    <property type="evidence" value="ECO:0007669"/>
    <property type="project" value="InterPro"/>
</dbReference>
<dbReference type="EMBL" id="CP032152">
    <property type="protein sequence ID" value="QLL29628.1"/>
    <property type="molecule type" value="Genomic_DNA"/>
</dbReference>